<dbReference type="GO" id="GO:0030313">
    <property type="term" value="C:cell envelope"/>
    <property type="evidence" value="ECO:0007669"/>
    <property type="project" value="UniProtKB-SubCell"/>
</dbReference>
<feature type="signal peptide" evidence="5">
    <location>
        <begin position="1"/>
        <end position="34"/>
    </location>
</feature>
<evidence type="ECO:0000256" key="4">
    <source>
        <dbReference type="ARBA" id="ARBA00022729"/>
    </source>
</evidence>
<dbReference type="InterPro" id="IPR039424">
    <property type="entry name" value="SBP_5"/>
</dbReference>
<dbReference type="PANTHER" id="PTHR30290:SF10">
    <property type="entry name" value="PERIPLASMIC OLIGOPEPTIDE-BINDING PROTEIN-RELATED"/>
    <property type="match status" value="1"/>
</dbReference>
<dbReference type="InterPro" id="IPR000914">
    <property type="entry name" value="SBP_5_dom"/>
</dbReference>
<comment type="caution">
    <text evidence="7">The sequence shown here is derived from an EMBL/GenBank/DDBJ whole genome shotgun (WGS) entry which is preliminary data.</text>
</comment>
<comment type="subcellular location">
    <subcellularLocation>
        <location evidence="1">Cell envelope</location>
    </subcellularLocation>
</comment>
<evidence type="ECO:0000313" key="8">
    <source>
        <dbReference type="Proteomes" id="UP000469215"/>
    </source>
</evidence>
<dbReference type="Gene3D" id="3.10.105.10">
    <property type="entry name" value="Dipeptide-binding Protein, Domain 3"/>
    <property type="match status" value="1"/>
</dbReference>
<evidence type="ECO:0000256" key="1">
    <source>
        <dbReference type="ARBA" id="ARBA00004196"/>
    </source>
</evidence>
<comment type="similarity">
    <text evidence="2">Belongs to the bacterial solute-binding protein 5 family.</text>
</comment>
<dbReference type="RefSeq" id="WP_160952732.1">
    <property type="nucleotide sequence ID" value="NZ_WWEQ01000013.1"/>
</dbReference>
<dbReference type="PANTHER" id="PTHR30290">
    <property type="entry name" value="PERIPLASMIC BINDING COMPONENT OF ABC TRANSPORTER"/>
    <property type="match status" value="1"/>
</dbReference>
<organism evidence="7 8">
    <name type="scientific">Brevibacterium rongguiense</name>
    <dbReference type="NCBI Taxonomy" id="2695267"/>
    <lineage>
        <taxon>Bacteria</taxon>
        <taxon>Bacillati</taxon>
        <taxon>Actinomycetota</taxon>
        <taxon>Actinomycetes</taxon>
        <taxon>Micrococcales</taxon>
        <taxon>Brevibacteriaceae</taxon>
        <taxon>Brevibacterium</taxon>
    </lineage>
</organism>
<evidence type="ECO:0000256" key="3">
    <source>
        <dbReference type="ARBA" id="ARBA00022448"/>
    </source>
</evidence>
<keyword evidence="4 5" id="KW-0732">Signal</keyword>
<dbReference type="SUPFAM" id="SSF53850">
    <property type="entry name" value="Periplasmic binding protein-like II"/>
    <property type="match status" value="1"/>
</dbReference>
<dbReference type="Gene3D" id="3.90.76.10">
    <property type="entry name" value="Dipeptide-binding Protein, Domain 1"/>
    <property type="match status" value="1"/>
</dbReference>
<reference evidence="7 8" key="1">
    <citation type="submission" date="2020-01" db="EMBL/GenBank/DDBJ databases">
        <authorList>
            <person name="Deng T."/>
        </authorList>
    </citation>
    <scope>NUCLEOTIDE SEQUENCE [LARGE SCALE GENOMIC DNA]</scope>
    <source>
        <strain evidence="7 8">5221</strain>
    </source>
</reference>
<keyword evidence="3" id="KW-0813">Transport</keyword>
<feature type="chain" id="PRO_5039632655" evidence="5">
    <location>
        <begin position="35"/>
        <end position="531"/>
    </location>
</feature>
<gene>
    <name evidence="7" type="ORF">GSY69_04770</name>
</gene>
<sequence length="531" mass="58006">MPEPEHRRRPGAHRLSRRGLLGSGAALGSLGLLAACSNGAGGGEHFQVEGPPRKGGILRVGLTGGSAADTADAHSPVNNGDIARTVNLYDPLLMRDDDYVLRPRLATSFKPNAAATVWTATLRTGVRFSDGSPLEPEDVVYTFKRITDKKDPKVIASGLTMLDDVVKTGPHTVEFRLSEPNSVLDDQIGQYAGGIVPRGYDPKKPIGTGPFVLESFAPGESTVLKPNPHYWGKTGPFVDEVRLLSFNDDDAVINALLSSQVDAVSQIPLALVEVIGSDERMAILNSKTGRWMPFTMRVDRPPFDDVRVRQAFRLVVDRQQMIDQVLSGFGQLGNDMYGILDPAYPKDIPQRTQDIAKAKELLAAAGHGNGLKVELVTAPIQSGVVEAAQVFAQQAKAADIDVSIRRVDSTTFFGDDYLQWDFAQDFWNSRNILGQTVAGTVKDAPFNETHWDNPRFERLAAQARGELDEAKRAKLIRQGQEMLFDEGGYIIWGFANQVDAYQKYVAGMKENATGIPLGGYNFNRVWIGEVS</sequence>
<dbReference type="EMBL" id="WWEQ01000013">
    <property type="protein sequence ID" value="MYM19300.1"/>
    <property type="molecule type" value="Genomic_DNA"/>
</dbReference>
<evidence type="ECO:0000259" key="6">
    <source>
        <dbReference type="Pfam" id="PF00496"/>
    </source>
</evidence>
<dbReference type="PROSITE" id="PS51318">
    <property type="entry name" value="TAT"/>
    <property type="match status" value="1"/>
</dbReference>
<dbReference type="CDD" id="cd08503">
    <property type="entry name" value="PBP2_NikA_DppA_OppA_like_17"/>
    <property type="match status" value="1"/>
</dbReference>
<keyword evidence="8" id="KW-1185">Reference proteome</keyword>
<accession>A0A6N9H5I1</accession>
<dbReference type="InterPro" id="IPR006311">
    <property type="entry name" value="TAT_signal"/>
</dbReference>
<dbReference type="GO" id="GO:1904680">
    <property type="term" value="F:peptide transmembrane transporter activity"/>
    <property type="evidence" value="ECO:0007669"/>
    <property type="project" value="TreeGrafter"/>
</dbReference>
<evidence type="ECO:0000313" key="7">
    <source>
        <dbReference type="EMBL" id="MYM19300.1"/>
    </source>
</evidence>
<evidence type="ECO:0000256" key="2">
    <source>
        <dbReference type="ARBA" id="ARBA00005695"/>
    </source>
</evidence>
<proteinExistence type="inferred from homology"/>
<dbReference type="GO" id="GO:0015833">
    <property type="term" value="P:peptide transport"/>
    <property type="evidence" value="ECO:0007669"/>
    <property type="project" value="TreeGrafter"/>
</dbReference>
<dbReference type="AlphaFoldDB" id="A0A6N9H5I1"/>
<name>A0A6N9H5I1_9MICO</name>
<feature type="domain" description="Solute-binding protein family 5" evidence="6">
    <location>
        <begin position="101"/>
        <end position="423"/>
    </location>
</feature>
<dbReference type="PIRSF" id="PIRSF002741">
    <property type="entry name" value="MppA"/>
    <property type="match status" value="1"/>
</dbReference>
<evidence type="ECO:0000256" key="5">
    <source>
        <dbReference type="SAM" id="SignalP"/>
    </source>
</evidence>
<dbReference type="Pfam" id="PF00496">
    <property type="entry name" value="SBP_bac_5"/>
    <property type="match status" value="1"/>
</dbReference>
<dbReference type="Gene3D" id="3.40.190.10">
    <property type="entry name" value="Periplasmic binding protein-like II"/>
    <property type="match status" value="1"/>
</dbReference>
<dbReference type="Proteomes" id="UP000469215">
    <property type="component" value="Unassembled WGS sequence"/>
</dbReference>
<dbReference type="GO" id="GO:0042597">
    <property type="term" value="C:periplasmic space"/>
    <property type="evidence" value="ECO:0007669"/>
    <property type="project" value="UniProtKB-ARBA"/>
</dbReference>
<dbReference type="GO" id="GO:0043190">
    <property type="term" value="C:ATP-binding cassette (ABC) transporter complex"/>
    <property type="evidence" value="ECO:0007669"/>
    <property type="project" value="InterPro"/>
</dbReference>
<dbReference type="InterPro" id="IPR030678">
    <property type="entry name" value="Peptide/Ni-bd"/>
</dbReference>
<protein>
    <submittedName>
        <fullName evidence="7">Peptide ABC transporter substrate-binding protein</fullName>
    </submittedName>
</protein>